<evidence type="ECO:0000313" key="30">
    <source>
        <dbReference type="Proteomes" id="UP000462015"/>
    </source>
</evidence>
<feature type="transmembrane region" description="Helical" evidence="2">
    <location>
        <begin position="146"/>
        <end position="167"/>
    </location>
</feature>
<evidence type="ECO:0000256" key="2">
    <source>
        <dbReference type="SAM" id="Phobius"/>
    </source>
</evidence>
<dbReference type="EMBL" id="JAQKEI010000011">
    <property type="protein sequence ID" value="MDB0851913.1"/>
    <property type="molecule type" value="Genomic_DNA"/>
</dbReference>
<dbReference type="EMBL" id="JABDSI010000138">
    <property type="protein sequence ID" value="NMW42644.1"/>
    <property type="molecule type" value="Genomic_DNA"/>
</dbReference>
<dbReference type="Pfam" id="PF02397">
    <property type="entry name" value="Bac_transf"/>
    <property type="match status" value="1"/>
</dbReference>
<dbReference type="EMBL" id="QSTG01000013">
    <property type="protein sequence ID" value="RGM44319.1"/>
    <property type="molecule type" value="Genomic_DNA"/>
</dbReference>
<dbReference type="GeneID" id="5304916"/>
<evidence type="ECO:0000313" key="8">
    <source>
        <dbReference type="EMBL" id="KAB6525762.1"/>
    </source>
</evidence>
<feature type="domain" description="Bacterial sugar transferase" evidence="3">
    <location>
        <begin position="141"/>
        <end position="386"/>
    </location>
</feature>
<evidence type="ECO:0000313" key="21">
    <source>
        <dbReference type="EMBL" id="RHK90159.1"/>
    </source>
</evidence>
<reference evidence="36 37" key="4">
    <citation type="submission" date="2020-04" db="EMBL/GenBank/DDBJ databases">
        <title>A novel gut-associated lysogenic phage, Bacteroides phage BV01, alters the host transcriptome and bile acid metabolism in Bacteroides vulgatus.</title>
        <authorList>
            <person name="Campbell D.E."/>
            <person name="Ly L."/>
            <person name="Ridlon J.M."/>
            <person name="Hsiao A."/>
            <person name="Degnan P.H."/>
        </authorList>
    </citation>
    <scope>NUCLEOTIDE SEQUENCE [LARGE SCALE GENOMIC DNA]</scope>
    <source>
        <strain evidence="13 36">VPI-4506</strain>
        <strain evidence="14 37">VPI-BV8526</strain>
    </source>
</reference>
<dbReference type="Proteomes" id="UP000555193">
    <property type="component" value="Unassembled WGS sequence"/>
</dbReference>
<dbReference type="Proteomes" id="UP000260640">
    <property type="component" value="Unassembled WGS sequence"/>
</dbReference>
<dbReference type="OMA" id="IDRFMAP"/>
<dbReference type="EMBL" id="WCXA01000002">
    <property type="protein sequence ID" value="KAB3867009.1"/>
    <property type="molecule type" value="Genomic_DNA"/>
</dbReference>
<evidence type="ECO:0000313" key="28">
    <source>
        <dbReference type="Proteomes" id="UP000286392"/>
    </source>
</evidence>
<dbReference type="EMBL" id="WDAY01000007">
    <property type="protein sequence ID" value="KAB6562561.1"/>
    <property type="molecule type" value="Genomic_DNA"/>
</dbReference>
<evidence type="ECO:0000313" key="27">
    <source>
        <dbReference type="Proteomes" id="UP000283833"/>
    </source>
</evidence>
<dbReference type="Proteomes" id="UP000468344">
    <property type="component" value="Unassembled WGS sequence"/>
</dbReference>
<dbReference type="PANTHER" id="PTHR30576:SF0">
    <property type="entry name" value="UNDECAPRENYL-PHOSPHATE N-ACETYLGALACTOSAMINYL 1-PHOSPHATE TRANSFERASE-RELATED"/>
    <property type="match status" value="1"/>
</dbReference>
<dbReference type="EMBL" id="JABDSH010000091">
    <property type="protein sequence ID" value="NMW38493.1"/>
    <property type="molecule type" value="Genomic_DNA"/>
</dbReference>
<keyword evidence="9" id="KW-0808">Transferase</keyword>
<evidence type="ECO:0000313" key="20">
    <source>
        <dbReference type="EMBL" id="RHH74926.1"/>
    </source>
</evidence>
<dbReference type="EMBL" id="JABWDJ010000023">
    <property type="protein sequence ID" value="NVB73442.1"/>
    <property type="molecule type" value="Genomic_DNA"/>
</dbReference>
<evidence type="ECO:0000259" key="3">
    <source>
        <dbReference type="Pfam" id="PF02397"/>
    </source>
</evidence>
<evidence type="ECO:0000313" key="4">
    <source>
        <dbReference type="EMBL" id="CUO52199.1"/>
    </source>
</evidence>
<dbReference type="EMBL" id="QSPP01000002">
    <property type="protein sequence ID" value="RGJ91832.1"/>
    <property type="molecule type" value="Genomic_DNA"/>
</dbReference>
<evidence type="ECO:0000313" key="26">
    <source>
        <dbReference type="Proteomes" id="UP000283713"/>
    </source>
</evidence>
<reference evidence="15 35" key="5">
    <citation type="submission" date="2020-04" db="EMBL/GenBank/DDBJ databases">
        <authorList>
            <person name="Pieper L."/>
        </authorList>
    </citation>
    <scope>NUCLEOTIDE SEQUENCE [LARGE SCALE GENOMIC DNA]</scope>
    <source>
        <strain evidence="15 35">B33</strain>
    </source>
</reference>
<evidence type="ECO:0000313" key="23">
    <source>
        <dbReference type="Proteomes" id="UP000260640"/>
    </source>
</evidence>
<dbReference type="Proteomes" id="UP000583639">
    <property type="component" value="Unassembled WGS sequence"/>
</dbReference>
<evidence type="ECO:0000313" key="33">
    <source>
        <dbReference type="Proteomes" id="UP000470332"/>
    </source>
</evidence>
<reference evidence="15 35" key="6">
    <citation type="submission" date="2020-07" db="EMBL/GenBank/DDBJ databases">
        <title>Bacterial metabolism rescues the inhibition of intestinal drug absorption by food and drug additives.</title>
        <authorList>
            <person name="Zou L."/>
            <person name="Spanogiannopoulos P."/>
            <person name="Chien H.-C."/>
            <person name="Pieper L.M."/>
            <person name="Cai W."/>
            <person name="Khuri N."/>
            <person name="Pottel J."/>
            <person name="Vora B."/>
            <person name="Ni Z."/>
            <person name="Tsakalozou E."/>
            <person name="Zhang W."/>
            <person name="Shoichet B.K."/>
            <person name="Giacomini K.M."/>
            <person name="Turnbaugh P.J."/>
        </authorList>
    </citation>
    <scope>NUCLEOTIDE SEQUENCE [LARGE SCALE GENOMIC DNA]</scope>
    <source>
        <strain evidence="15 35">B33</strain>
    </source>
</reference>
<reference evidence="12" key="8">
    <citation type="submission" date="2023-01" db="EMBL/GenBank/DDBJ databases">
        <title>Human gut microbiome strain richness.</title>
        <authorList>
            <person name="Chen-Liaw A."/>
        </authorList>
    </citation>
    <scope>NUCLEOTIDE SEQUENCE</scope>
    <source>
        <strain evidence="12">H9_m1001271B151109d0_201107</strain>
    </source>
</reference>
<dbReference type="Proteomes" id="UP000283833">
    <property type="component" value="Unassembled WGS sequence"/>
</dbReference>
<evidence type="ECO:0000313" key="15">
    <source>
        <dbReference type="EMBL" id="NVB73442.1"/>
    </source>
</evidence>
<comment type="similarity">
    <text evidence="1">Belongs to the bacterial sugar transferase family.</text>
</comment>
<dbReference type="Proteomes" id="UP000286392">
    <property type="component" value="Unassembled WGS sequence"/>
</dbReference>
<reference evidence="11" key="7">
    <citation type="submission" date="2021-06" db="EMBL/GenBank/DDBJ databases">
        <title>Collection of gut derived symbiotic bacterial strains cultured from healthy donors.</title>
        <authorList>
            <person name="Lin H."/>
            <person name="Littmann E."/>
            <person name="Pamer E.G."/>
        </authorList>
    </citation>
    <scope>NUCLEOTIDE SEQUENCE</scope>
    <source>
        <strain evidence="11">MSK.6.33</strain>
    </source>
</reference>
<organism evidence="9 29">
    <name type="scientific">Phocaeicola vulgatus</name>
    <name type="common">Bacteroides vulgatus</name>
    <dbReference type="NCBI Taxonomy" id="821"/>
    <lineage>
        <taxon>Bacteria</taxon>
        <taxon>Pseudomonadati</taxon>
        <taxon>Bacteroidota</taxon>
        <taxon>Bacteroidia</taxon>
        <taxon>Bacteroidales</taxon>
        <taxon>Bacteroidaceae</taxon>
        <taxon>Phocaeicola</taxon>
    </lineage>
</organism>
<keyword evidence="2" id="KW-0812">Transmembrane</keyword>
<dbReference type="PANTHER" id="PTHR30576">
    <property type="entry name" value="COLANIC BIOSYNTHESIS UDP-GLUCOSE LIPID CARRIER TRANSFERASE"/>
    <property type="match status" value="1"/>
</dbReference>
<accession>A0A174VS53</accession>
<dbReference type="EMBL" id="CYZI01000011">
    <property type="protein sequence ID" value="CUO52199.1"/>
    <property type="molecule type" value="Genomic_DNA"/>
</dbReference>
<dbReference type="EMBL" id="WDBI01000019">
    <property type="protein sequence ID" value="KAB6525762.1"/>
    <property type="molecule type" value="Genomic_DNA"/>
</dbReference>
<keyword evidence="2" id="KW-0472">Membrane</keyword>
<protein>
    <submittedName>
        <fullName evidence="4">Glycosyltransferase</fullName>
    </submittedName>
    <submittedName>
        <fullName evidence="9">Sugar transferase</fullName>
    </submittedName>
</protein>
<evidence type="ECO:0000313" key="13">
    <source>
        <dbReference type="EMBL" id="NMW38493.1"/>
    </source>
</evidence>
<evidence type="ECO:0000313" key="29">
    <source>
        <dbReference type="Proteomes" id="UP000437431"/>
    </source>
</evidence>
<evidence type="ECO:0000313" key="17">
    <source>
        <dbReference type="EMBL" id="RGL86631.1"/>
    </source>
</evidence>
<dbReference type="Proteomes" id="UP000095333">
    <property type="component" value="Unassembled WGS sequence"/>
</dbReference>
<evidence type="ECO:0000313" key="35">
    <source>
        <dbReference type="Proteomes" id="UP000524321"/>
    </source>
</evidence>
<evidence type="ECO:0000313" key="12">
    <source>
        <dbReference type="EMBL" id="MDB0851913.1"/>
    </source>
</evidence>
<keyword evidence="2" id="KW-1133">Transmembrane helix</keyword>
<name>A0A174VS53_PHOVU</name>
<evidence type="ECO:0000256" key="1">
    <source>
        <dbReference type="ARBA" id="ARBA00006464"/>
    </source>
</evidence>
<evidence type="ECO:0000313" key="18">
    <source>
        <dbReference type="EMBL" id="RGM44319.1"/>
    </source>
</evidence>
<dbReference type="EMBL" id="QSSN01000008">
    <property type="protein sequence ID" value="RGL86631.1"/>
    <property type="molecule type" value="Genomic_DNA"/>
</dbReference>
<reference evidence="23 24" key="2">
    <citation type="submission" date="2018-08" db="EMBL/GenBank/DDBJ databases">
        <title>A genome reference for cultivated species of the human gut microbiota.</title>
        <authorList>
            <person name="Zou Y."/>
            <person name="Xue W."/>
            <person name="Luo G."/>
        </authorList>
    </citation>
    <scope>NUCLEOTIDE SEQUENCE [LARGE SCALE GENOMIC DNA]</scope>
    <source>
        <strain evidence="19 27">AF18-14</strain>
        <strain evidence="21 28">AF39-8AT</strain>
        <strain evidence="20 26">AM16-6</strain>
        <strain evidence="18 24">OM08-13BH</strain>
        <strain evidence="17 25">TF05-18</strain>
        <strain evidence="16 23">TM05-16</strain>
    </source>
</reference>
<evidence type="ECO:0000313" key="14">
    <source>
        <dbReference type="EMBL" id="NMW42644.1"/>
    </source>
</evidence>
<evidence type="ECO:0000313" key="7">
    <source>
        <dbReference type="EMBL" id="KAB6481368.1"/>
    </source>
</evidence>
<dbReference type="DNASU" id="5304916"/>
<evidence type="ECO:0000313" key="31">
    <source>
        <dbReference type="Proteomes" id="UP000468344"/>
    </source>
</evidence>
<dbReference type="Proteomes" id="UP000483142">
    <property type="component" value="Unassembled WGS sequence"/>
</dbReference>
<evidence type="ECO:0000313" key="34">
    <source>
        <dbReference type="Proteomes" id="UP000483142"/>
    </source>
</evidence>
<dbReference type="RefSeq" id="WP_005843146.1">
    <property type="nucleotide sequence ID" value="NZ_AP025232.1"/>
</dbReference>
<dbReference type="Proteomes" id="UP000462015">
    <property type="component" value="Unassembled WGS sequence"/>
</dbReference>
<evidence type="ECO:0000313" key="6">
    <source>
        <dbReference type="EMBL" id="KAB6456904.1"/>
    </source>
</evidence>
<dbReference type="Proteomes" id="UP000261003">
    <property type="component" value="Unassembled WGS sequence"/>
</dbReference>
<evidence type="ECO:0000313" key="19">
    <source>
        <dbReference type="EMBL" id="RGT90085.1"/>
    </source>
</evidence>
<dbReference type="InterPro" id="IPR003362">
    <property type="entry name" value="Bact_transf"/>
</dbReference>
<evidence type="ECO:0000313" key="16">
    <source>
        <dbReference type="EMBL" id="RGJ91832.1"/>
    </source>
</evidence>
<dbReference type="Proteomes" id="UP000736888">
    <property type="component" value="Unassembled WGS sequence"/>
</dbReference>
<evidence type="ECO:0000313" key="11">
    <source>
        <dbReference type="EMBL" id="MBU9140024.1"/>
    </source>
</evidence>
<evidence type="ECO:0000313" key="9">
    <source>
        <dbReference type="EMBL" id="KAB6562561.1"/>
    </source>
</evidence>
<evidence type="ECO:0000313" key="37">
    <source>
        <dbReference type="Proteomes" id="UP000583639"/>
    </source>
</evidence>
<dbReference type="EMBL" id="JAHPYS010000033">
    <property type="protein sequence ID" value="MBU9140024.1"/>
    <property type="molecule type" value="Genomic_DNA"/>
</dbReference>
<dbReference type="Proteomes" id="UP000469427">
    <property type="component" value="Unassembled WGS sequence"/>
</dbReference>
<dbReference type="EMBL" id="QRKA01000031">
    <property type="protein sequence ID" value="RHH74926.1"/>
    <property type="molecule type" value="Genomic_DNA"/>
</dbReference>
<dbReference type="Proteomes" id="UP000261278">
    <property type="component" value="Unassembled WGS sequence"/>
</dbReference>
<evidence type="ECO:0000313" key="25">
    <source>
        <dbReference type="Proteomes" id="UP000261278"/>
    </source>
</evidence>
<dbReference type="EMBL" id="WDAL01000020">
    <property type="protein sequence ID" value="KAB6635119.1"/>
    <property type="molecule type" value="Genomic_DNA"/>
</dbReference>
<dbReference type="EMBL" id="QRXI01000022">
    <property type="protein sequence ID" value="RGT90085.1"/>
    <property type="molecule type" value="Genomic_DNA"/>
</dbReference>
<dbReference type="Proteomes" id="UP000283713">
    <property type="component" value="Unassembled WGS sequence"/>
</dbReference>
<proteinExistence type="inferred from homology"/>
<dbReference type="Proteomes" id="UP000437431">
    <property type="component" value="Unassembled WGS sequence"/>
</dbReference>
<evidence type="ECO:0000313" key="10">
    <source>
        <dbReference type="EMBL" id="KAB6635119.1"/>
    </source>
</evidence>
<dbReference type="Proteomes" id="UP000524321">
    <property type="component" value="Unassembled WGS sequence"/>
</dbReference>
<dbReference type="Proteomes" id="UP001210999">
    <property type="component" value="Unassembled WGS sequence"/>
</dbReference>
<dbReference type="AlphaFoldDB" id="A0A174VS53"/>
<gene>
    <name evidence="4" type="primary">wcaJ_3</name>
    <name evidence="21" type="ORF">DW043_03120</name>
    <name evidence="20" type="ORF">DW193_17860</name>
    <name evidence="19" type="ORF">DWX04_15710</name>
    <name evidence="18" type="ORF">DXC16_09515</name>
    <name evidence="17" type="ORF">DXC44_08735</name>
    <name evidence="16" type="ORF">DXD46_01825</name>
    <name evidence="4" type="ORF">ERS852457_02180</name>
    <name evidence="5" type="ORF">GAS37_01100</name>
    <name evidence="10" type="ORF">GAY12_11190</name>
    <name evidence="9" type="ORF">GAY79_04980</name>
    <name evidence="8" type="ORF">GAY98_12230</name>
    <name evidence="7" type="ORF">GAZ06_02440</name>
    <name evidence="6" type="ORF">GAZ09_01465</name>
    <name evidence="13" type="ORF">HKQ54_20685</name>
    <name evidence="14" type="ORF">HKQ55_21575</name>
    <name evidence="15" type="ORF">HUV05_07890</name>
    <name evidence="11" type="ORF">KTG10_14955</name>
    <name evidence="12" type="ORF">PL594_10370</name>
</gene>
<dbReference type="EMBL" id="QROB01000003">
    <property type="protein sequence ID" value="RHK90159.1"/>
    <property type="molecule type" value="Genomic_DNA"/>
</dbReference>
<evidence type="ECO:0000313" key="22">
    <source>
        <dbReference type="Proteomes" id="UP000095333"/>
    </source>
</evidence>
<dbReference type="EMBL" id="WDBY01000003">
    <property type="protein sequence ID" value="KAB6481368.1"/>
    <property type="molecule type" value="Genomic_DNA"/>
</dbReference>
<dbReference type="GO" id="GO:0016780">
    <property type="term" value="F:phosphotransferase activity, for other substituted phosphate groups"/>
    <property type="evidence" value="ECO:0007669"/>
    <property type="project" value="TreeGrafter"/>
</dbReference>
<dbReference type="Proteomes" id="UP000470332">
    <property type="component" value="Unassembled WGS sequence"/>
</dbReference>
<dbReference type="EMBL" id="WDBZ01000002">
    <property type="protein sequence ID" value="KAB6456904.1"/>
    <property type="molecule type" value="Genomic_DNA"/>
</dbReference>
<sequence length="391" mass="44976">MTFLLYIGKNKDFLRKFSKLENVQMIYAQNYQDAITICIRLKVRENIIVLHEQGEMNGDIEQIGAFRKKFYQAYVVLITDRLTPEASKVYLNSGINDTVSLNITTARLRQKIDIINKRQELLYAHNRKKKDVRHFILPQWKRCFDILFSGAALVFLSPVFLLIAIAIRMESKGPVIYKSKRVGTNYTIFNFLKFRSMYTDADKKLKDLAGQNQYQPEGTPEIAKDFSMEELGGLMFGDDGVIDNGGMLVSDDFIIPEEEFISRQNALDESPFIKIEKDPRVTKVGRVLRKYSLDELPQLVNILKGDMSVVGNRPLPLYEAERLTNDESIERFMAPAGLTGLWQVEKRGDAGKLSAKERKELDLKYGREFSFFLDMKILFKTLTAFVQKGDV</sequence>
<evidence type="ECO:0000313" key="36">
    <source>
        <dbReference type="Proteomes" id="UP000555193"/>
    </source>
</evidence>
<reference evidence="29 30" key="3">
    <citation type="journal article" date="2019" name="Nat. Med.">
        <title>A library of human gut bacterial isolates paired with longitudinal multiomics data enables mechanistic microbiome research.</title>
        <authorList>
            <person name="Poyet M."/>
            <person name="Groussin M."/>
            <person name="Gibbons S.M."/>
            <person name="Avila-Pacheco J."/>
            <person name="Jiang X."/>
            <person name="Kearney S.M."/>
            <person name="Perrotta A.R."/>
            <person name="Berdy B."/>
            <person name="Zhao S."/>
            <person name="Lieberman T.D."/>
            <person name="Swanson P.K."/>
            <person name="Smith M."/>
            <person name="Roesemann S."/>
            <person name="Alexander J.E."/>
            <person name="Rich S.A."/>
            <person name="Livny J."/>
            <person name="Vlamakis H."/>
            <person name="Clish C."/>
            <person name="Bullock K."/>
            <person name="Deik A."/>
            <person name="Scott J."/>
            <person name="Pierce K.A."/>
            <person name="Xavier R.J."/>
            <person name="Alm E.J."/>
        </authorList>
    </citation>
    <scope>NUCLEOTIDE SEQUENCE [LARGE SCALE GENOMIC DNA]</scope>
    <source>
        <strain evidence="9 29">BIOML-A111</strain>
        <strain evidence="8 32">BIOML-A122</strain>
        <strain evidence="7 31">BIOML-A140</strain>
        <strain evidence="6 34">BIOML-A141</strain>
        <strain evidence="5 33">BIOML-A9</strain>
        <strain evidence="10 30">BIOML-A98</strain>
    </source>
</reference>
<evidence type="ECO:0000313" key="5">
    <source>
        <dbReference type="EMBL" id="KAB3867009.1"/>
    </source>
</evidence>
<reference evidence="4 22" key="1">
    <citation type="submission" date="2015-09" db="EMBL/GenBank/DDBJ databases">
        <authorList>
            <consortium name="Pathogen Informatics"/>
        </authorList>
    </citation>
    <scope>NUCLEOTIDE SEQUENCE [LARGE SCALE GENOMIC DNA]</scope>
    <source>
        <strain evidence="4 22">2789STDY5834842</strain>
    </source>
</reference>
<evidence type="ECO:0000313" key="32">
    <source>
        <dbReference type="Proteomes" id="UP000469427"/>
    </source>
</evidence>
<evidence type="ECO:0000313" key="24">
    <source>
        <dbReference type="Proteomes" id="UP000261003"/>
    </source>
</evidence>